<sequence>MRTRMILAVLATALVVAACGTDSGTKPSSTGQVVSPGVLAVKLRALSVDDCFTSPATQAPKGCEKYVTEIAGTVGMVRQLAGPKLSGLNPLADTLDRSVASYRTAHCETATAPGDPCTTALTTISTTLRDVKGIIETQATTG</sequence>
<comment type="caution">
    <text evidence="2">The sequence shown here is derived from an EMBL/GenBank/DDBJ whole genome shotgun (WGS) entry which is preliminary data.</text>
</comment>
<name>A0A558BIS6_9PSEU</name>
<feature type="signal peptide" evidence="1">
    <location>
        <begin position="1"/>
        <end position="17"/>
    </location>
</feature>
<dbReference type="OrthoDB" id="3636671at2"/>
<proteinExistence type="predicted"/>
<reference evidence="2 3" key="2">
    <citation type="submission" date="2019-08" db="EMBL/GenBank/DDBJ databases">
        <title>Amycolatopsis acidicola sp. nov., isolated from peat swamp forest soil.</title>
        <authorList>
            <person name="Srisuk N."/>
        </authorList>
    </citation>
    <scope>NUCLEOTIDE SEQUENCE [LARGE SCALE GENOMIC DNA]</scope>
    <source>
        <strain evidence="2 3">TBRC 6029</strain>
    </source>
</reference>
<feature type="chain" id="PRO_5038863989" evidence="1">
    <location>
        <begin position="18"/>
        <end position="142"/>
    </location>
</feature>
<protein>
    <submittedName>
        <fullName evidence="2">Uncharacterized protein</fullName>
    </submittedName>
</protein>
<dbReference type="PROSITE" id="PS51257">
    <property type="entry name" value="PROKAR_LIPOPROTEIN"/>
    <property type="match status" value="1"/>
</dbReference>
<dbReference type="AlphaFoldDB" id="A0A558BIS6"/>
<keyword evidence="1" id="KW-0732">Signal</keyword>
<evidence type="ECO:0000313" key="2">
    <source>
        <dbReference type="EMBL" id="TVT36414.1"/>
    </source>
</evidence>
<gene>
    <name evidence="2" type="ORF">FNH05_25660</name>
</gene>
<reference evidence="2 3" key="1">
    <citation type="submission" date="2019-07" db="EMBL/GenBank/DDBJ databases">
        <authorList>
            <person name="Duangmal K."/>
            <person name="Teo W.F.A."/>
        </authorList>
    </citation>
    <scope>NUCLEOTIDE SEQUENCE [LARGE SCALE GENOMIC DNA]</scope>
    <source>
        <strain evidence="2 3">TBRC 6029</strain>
    </source>
</reference>
<accession>A0A558BIS6</accession>
<keyword evidence="3" id="KW-1185">Reference proteome</keyword>
<dbReference type="EMBL" id="VJWX01000317">
    <property type="protein sequence ID" value="TVT36414.1"/>
    <property type="molecule type" value="Genomic_DNA"/>
</dbReference>
<organism evidence="2 3">
    <name type="scientific">Amycolatopsis rhizosphaerae</name>
    <dbReference type="NCBI Taxonomy" id="2053003"/>
    <lineage>
        <taxon>Bacteria</taxon>
        <taxon>Bacillati</taxon>
        <taxon>Actinomycetota</taxon>
        <taxon>Actinomycetes</taxon>
        <taxon>Pseudonocardiales</taxon>
        <taxon>Pseudonocardiaceae</taxon>
        <taxon>Amycolatopsis</taxon>
    </lineage>
</organism>
<dbReference type="RefSeq" id="WP_144591275.1">
    <property type="nucleotide sequence ID" value="NZ_VJWX01000317.1"/>
</dbReference>
<dbReference type="Proteomes" id="UP000320011">
    <property type="component" value="Unassembled WGS sequence"/>
</dbReference>
<evidence type="ECO:0000256" key="1">
    <source>
        <dbReference type="SAM" id="SignalP"/>
    </source>
</evidence>
<evidence type="ECO:0000313" key="3">
    <source>
        <dbReference type="Proteomes" id="UP000320011"/>
    </source>
</evidence>